<dbReference type="PROSITE" id="PS50893">
    <property type="entry name" value="ABC_TRANSPORTER_2"/>
    <property type="match status" value="1"/>
</dbReference>
<evidence type="ECO:0000256" key="1">
    <source>
        <dbReference type="ARBA" id="ARBA00022448"/>
    </source>
</evidence>
<evidence type="ECO:0000256" key="3">
    <source>
        <dbReference type="ARBA" id="ARBA00022840"/>
    </source>
</evidence>
<dbReference type="InterPro" id="IPR003439">
    <property type="entry name" value="ABC_transporter-like_ATP-bd"/>
</dbReference>
<dbReference type="SMART" id="SM00382">
    <property type="entry name" value="AAA"/>
    <property type="match status" value="1"/>
</dbReference>
<dbReference type="STRING" id="39777.B7L28_07985"/>
<dbReference type="Proteomes" id="UP000070226">
    <property type="component" value="Unassembled WGS sequence"/>
</dbReference>
<dbReference type="GO" id="GO:0055085">
    <property type="term" value="P:transmembrane transport"/>
    <property type="evidence" value="ECO:0007669"/>
    <property type="project" value="UniProtKB-ARBA"/>
</dbReference>
<dbReference type="PROSITE" id="PS00211">
    <property type="entry name" value="ABC_TRANSPORTER_1"/>
    <property type="match status" value="1"/>
</dbReference>
<dbReference type="Pfam" id="PF00005">
    <property type="entry name" value="ABC_tran"/>
    <property type="match status" value="1"/>
</dbReference>
<dbReference type="EMBL" id="LRQT01000002">
    <property type="protein sequence ID" value="KXA65586.1"/>
    <property type="molecule type" value="Genomic_DNA"/>
</dbReference>
<comment type="caution">
    <text evidence="4">The sequence shown here is derived from an EMBL/GenBank/DDBJ whole genome shotgun (WGS) entry which is preliminary data.</text>
</comment>
<accession>A0A133S7A9</accession>
<gene>
    <name evidence="4" type="ORF">HMPREF3233_00068</name>
</gene>
<reference evidence="4 5" key="1">
    <citation type="submission" date="2016-01" db="EMBL/GenBank/DDBJ databases">
        <authorList>
            <person name="Oliw E.H."/>
        </authorList>
    </citation>
    <scope>NUCLEOTIDE SEQUENCE [LARGE SCALE GENOMIC DNA]</scope>
    <source>
        <strain evidence="4 5">CMW7756B</strain>
    </source>
</reference>
<dbReference type="InterPro" id="IPR027417">
    <property type="entry name" value="P-loop_NTPase"/>
</dbReference>
<dbReference type="InterPro" id="IPR017871">
    <property type="entry name" value="ABC_transporter-like_CS"/>
</dbReference>
<evidence type="ECO:0000313" key="5">
    <source>
        <dbReference type="Proteomes" id="UP000070226"/>
    </source>
</evidence>
<evidence type="ECO:0000313" key="4">
    <source>
        <dbReference type="EMBL" id="KXA65586.1"/>
    </source>
</evidence>
<sequence length="273" mass="30935">MTNYAVEIKNVYKRFPLPTGGELEACKNINITLEKGESLGIVGESGSGKTTLVRMIMKMLPITEGEIYVDGVEIQHMNAEQTKEYRKKIQMVFQDPSAAFNPRMKVKDIILEPLYNFGLLEKGKEEQIAGDYLEMVDLPREFMHRFPHEMSGGQRQRVAIARAIVLEPEILVFDEATSALDVSVQDSIAYLLARLQKKRNLTYLFIAHDIAFIRTMCHKVVVMYKGAIVEELDAFHLADAKHPYTKVLLSSIFEIGKPHNPLSMDTVTNDTNI</sequence>
<organism evidence="4">
    <name type="scientific">Veillonella atypica</name>
    <dbReference type="NCBI Taxonomy" id="39777"/>
    <lineage>
        <taxon>Bacteria</taxon>
        <taxon>Bacillati</taxon>
        <taxon>Bacillota</taxon>
        <taxon>Negativicutes</taxon>
        <taxon>Veillonellales</taxon>
        <taxon>Veillonellaceae</taxon>
        <taxon>Veillonella</taxon>
    </lineage>
</organism>
<dbReference type="Gene3D" id="3.40.50.300">
    <property type="entry name" value="P-loop containing nucleotide triphosphate hydrolases"/>
    <property type="match status" value="1"/>
</dbReference>
<name>A0A133S7A9_9FIRM</name>
<dbReference type="CDD" id="cd03257">
    <property type="entry name" value="ABC_NikE_OppD_transporters"/>
    <property type="match status" value="1"/>
</dbReference>
<proteinExistence type="predicted"/>
<dbReference type="AlphaFoldDB" id="A0A133S7A9"/>
<dbReference type="InterPro" id="IPR003593">
    <property type="entry name" value="AAA+_ATPase"/>
</dbReference>
<evidence type="ECO:0000256" key="2">
    <source>
        <dbReference type="ARBA" id="ARBA00022741"/>
    </source>
</evidence>
<dbReference type="GO" id="GO:0016887">
    <property type="term" value="F:ATP hydrolysis activity"/>
    <property type="evidence" value="ECO:0007669"/>
    <property type="project" value="InterPro"/>
</dbReference>
<protein>
    <submittedName>
        <fullName evidence="4">Putative oligopeptide ABC transporter, ATP-binding protein OppF</fullName>
    </submittedName>
</protein>
<keyword evidence="1" id="KW-0813">Transport</keyword>
<dbReference type="PANTHER" id="PTHR43776:SF8">
    <property type="entry name" value="ABC TRANSPORTER, ATP-BINDING PROTEIN"/>
    <property type="match status" value="1"/>
</dbReference>
<dbReference type="InterPro" id="IPR050319">
    <property type="entry name" value="ABC_transp_ATP-bind"/>
</dbReference>
<dbReference type="PANTHER" id="PTHR43776">
    <property type="entry name" value="TRANSPORT ATP-BINDING PROTEIN"/>
    <property type="match status" value="1"/>
</dbReference>
<dbReference type="SUPFAM" id="SSF52540">
    <property type="entry name" value="P-loop containing nucleoside triphosphate hydrolases"/>
    <property type="match status" value="1"/>
</dbReference>
<dbReference type="PATRIC" id="fig|39777.7.peg.68"/>
<dbReference type="RefSeq" id="WP_005384000.1">
    <property type="nucleotide sequence ID" value="NZ_CBCSFX010000003.1"/>
</dbReference>
<keyword evidence="2" id="KW-0547">Nucleotide-binding</keyword>
<keyword evidence="3 4" id="KW-0067">ATP-binding</keyword>
<dbReference type="GO" id="GO:0005524">
    <property type="term" value="F:ATP binding"/>
    <property type="evidence" value="ECO:0007669"/>
    <property type="project" value="UniProtKB-KW"/>
</dbReference>